<dbReference type="GO" id="GO:0003677">
    <property type="term" value="F:DNA binding"/>
    <property type="evidence" value="ECO:0007669"/>
    <property type="project" value="UniProtKB-KW"/>
</dbReference>
<dbReference type="CDD" id="cd17279">
    <property type="entry name" value="RMtype1_S_BmuCF2ORF3362P_TRD1-CR1_like"/>
    <property type="match status" value="1"/>
</dbReference>
<dbReference type="PANTHER" id="PTHR30408">
    <property type="entry name" value="TYPE-1 RESTRICTION ENZYME ECOKI SPECIFICITY PROTEIN"/>
    <property type="match status" value="1"/>
</dbReference>
<reference evidence="5 6" key="1">
    <citation type="submission" date="2020-08" db="EMBL/GenBank/DDBJ databases">
        <title>Bridging the membrane lipid divide: bacteria of the FCB group superphylum have the potential to synthesize archaeal ether lipids.</title>
        <authorList>
            <person name="Villanueva L."/>
            <person name="Von Meijenfeldt F.A.B."/>
            <person name="Westbye A.B."/>
            <person name="Yadav S."/>
            <person name="Hopmans E.C."/>
            <person name="Dutilh B.E."/>
            <person name="Sinninghe Damste J.S."/>
        </authorList>
    </citation>
    <scope>NUCLEOTIDE SEQUENCE [LARGE SCALE GENOMIC DNA]</scope>
    <source>
        <strain evidence="5">NIOZ-UU82</strain>
    </source>
</reference>
<dbReference type="InterPro" id="IPR044946">
    <property type="entry name" value="Restrct_endonuc_typeI_TRD_sf"/>
</dbReference>
<sequence length="444" mass="49111">MKPYPKYKDSGVEWIGDVPEGWGVAPVRSFAKSGYKTFTDGDWIESPYIREQGIRLIQTGNIGIGTYREQGFRYIDEESFLRFHCTEVEAGDILICRLADPVGRACLAPNLGVRMITSVDVCILKPHCENDARFVVYGLSSPHYLSWMNAICRGGTRNRVSRSMLGSICLQKPPLKEQTAIAAYLDHKTTQIDNLISKKQKLIELLKEERAAIINQAVTKGLNPDAPMKDSGIEWLGEVPEHWEVKKLKWVSKIVNGSTPKSSIAEYWDGDIVWVTPSDISKSGSLKISASEKKITHEGLNNCGASIVPHGSIILTTRAPIGNLAIANTSLCTNQGCKSLIPTNVYSPYLFYSLFVSKDVLQSIGSGTTFKELSTDNLASFIIVLPPQHEQKQIADYLNRKTTKIDQTTSKIEKQIGLLKEFRTALISEVVTGKIDVRDGGSNG</sequence>
<dbReference type="Proteomes" id="UP000603545">
    <property type="component" value="Unassembled WGS sequence"/>
</dbReference>
<dbReference type="SUPFAM" id="SSF116734">
    <property type="entry name" value="DNA methylase specificity domain"/>
    <property type="match status" value="2"/>
</dbReference>
<evidence type="ECO:0000256" key="3">
    <source>
        <dbReference type="ARBA" id="ARBA00023125"/>
    </source>
</evidence>
<feature type="domain" description="Type I restriction modification DNA specificity" evidence="4">
    <location>
        <begin position="240"/>
        <end position="416"/>
    </location>
</feature>
<name>A0A8J6T7T4_9BACT</name>
<organism evidence="5 6">
    <name type="scientific">Candidatus Desulfaltia bathyphila</name>
    <dbReference type="NCBI Taxonomy" id="2841697"/>
    <lineage>
        <taxon>Bacteria</taxon>
        <taxon>Pseudomonadati</taxon>
        <taxon>Thermodesulfobacteriota</taxon>
        <taxon>Desulfobacteria</taxon>
        <taxon>Desulfobacterales</taxon>
        <taxon>Desulfobacterales incertae sedis</taxon>
        <taxon>Candidatus Desulfaltia</taxon>
    </lineage>
</organism>
<dbReference type="Gene3D" id="1.10.287.1120">
    <property type="entry name" value="Bipartite methylase S protein"/>
    <property type="match status" value="1"/>
</dbReference>
<proteinExistence type="inferred from homology"/>
<dbReference type="EMBL" id="JACNLL010000045">
    <property type="protein sequence ID" value="MBC8199289.1"/>
    <property type="molecule type" value="Genomic_DNA"/>
</dbReference>
<keyword evidence="5" id="KW-0255">Endonuclease</keyword>
<feature type="domain" description="Type I restriction modification DNA specificity" evidence="4">
    <location>
        <begin position="84"/>
        <end position="203"/>
    </location>
</feature>
<keyword evidence="5" id="KW-0378">Hydrolase</keyword>
<dbReference type="AlphaFoldDB" id="A0A8J6T7T4"/>
<dbReference type="Pfam" id="PF01420">
    <property type="entry name" value="Methylase_S"/>
    <property type="match status" value="2"/>
</dbReference>
<evidence type="ECO:0000313" key="5">
    <source>
        <dbReference type="EMBL" id="MBC8199289.1"/>
    </source>
</evidence>
<keyword evidence="2" id="KW-0680">Restriction system</keyword>
<evidence type="ECO:0000256" key="2">
    <source>
        <dbReference type="ARBA" id="ARBA00022747"/>
    </source>
</evidence>
<evidence type="ECO:0000259" key="4">
    <source>
        <dbReference type="Pfam" id="PF01420"/>
    </source>
</evidence>
<accession>A0A8J6T7T4</accession>
<dbReference type="GO" id="GO:0004519">
    <property type="term" value="F:endonuclease activity"/>
    <property type="evidence" value="ECO:0007669"/>
    <property type="project" value="UniProtKB-KW"/>
</dbReference>
<dbReference type="GO" id="GO:0009307">
    <property type="term" value="P:DNA restriction-modification system"/>
    <property type="evidence" value="ECO:0007669"/>
    <property type="project" value="UniProtKB-KW"/>
</dbReference>
<comment type="caution">
    <text evidence="5">The sequence shown here is derived from an EMBL/GenBank/DDBJ whole genome shotgun (WGS) entry which is preliminary data.</text>
</comment>
<evidence type="ECO:0000256" key="1">
    <source>
        <dbReference type="ARBA" id="ARBA00010923"/>
    </source>
</evidence>
<dbReference type="PANTHER" id="PTHR30408:SF12">
    <property type="entry name" value="TYPE I RESTRICTION ENZYME MJAVIII SPECIFICITY SUBUNIT"/>
    <property type="match status" value="1"/>
</dbReference>
<dbReference type="InterPro" id="IPR052021">
    <property type="entry name" value="Type-I_RS_S_subunit"/>
</dbReference>
<evidence type="ECO:0000313" key="6">
    <source>
        <dbReference type="Proteomes" id="UP000603545"/>
    </source>
</evidence>
<dbReference type="Gene3D" id="3.90.220.20">
    <property type="entry name" value="DNA methylase specificity domains"/>
    <property type="match status" value="2"/>
</dbReference>
<gene>
    <name evidence="5" type="ORF">H8E80_04495</name>
</gene>
<comment type="similarity">
    <text evidence="1">Belongs to the type-I restriction system S methylase family.</text>
</comment>
<dbReference type="InterPro" id="IPR000055">
    <property type="entry name" value="Restrct_endonuc_typeI_TRD"/>
</dbReference>
<keyword evidence="5" id="KW-0540">Nuclease</keyword>
<keyword evidence="3" id="KW-0238">DNA-binding</keyword>
<protein>
    <submittedName>
        <fullName evidence="5">Restriction endonuclease subunit S</fullName>
    </submittedName>
</protein>